<dbReference type="InParanoid" id="A0A0D1DYQ4"/>
<dbReference type="AlphaFoldDB" id="A0A0D1DYQ4"/>
<dbReference type="PANTHER" id="PTHR11362:SF82">
    <property type="entry name" value="PHOSPHATIDYLETHANOLAMINE-BINDING PROTEIN 4"/>
    <property type="match status" value="1"/>
</dbReference>
<dbReference type="OrthoDB" id="2153661at2759"/>
<dbReference type="GeneID" id="23563819"/>
<keyword evidence="3" id="KW-1185">Reference proteome</keyword>
<dbReference type="EMBL" id="CM003147">
    <property type="protein sequence ID" value="KIS68771.1"/>
    <property type="molecule type" value="Genomic_DNA"/>
</dbReference>
<evidence type="ECO:0000313" key="2">
    <source>
        <dbReference type="EMBL" id="KIS68771.1"/>
    </source>
</evidence>
<evidence type="ECO:0000313" key="3">
    <source>
        <dbReference type="Proteomes" id="UP000000561"/>
    </source>
</evidence>
<dbReference type="Proteomes" id="UP000000561">
    <property type="component" value="Chromosome 8"/>
</dbReference>
<dbReference type="InterPro" id="IPR008914">
    <property type="entry name" value="PEBP"/>
</dbReference>
<dbReference type="RefSeq" id="XP_011389731.1">
    <property type="nucleotide sequence ID" value="XM_011391429.1"/>
</dbReference>
<sequence length="372" mass="41136">MATSASRAAFRRLAGSQRRHIVYSARNSSASSSSRTSSTTPESWSTWQPRLKRGTLGAYDEALSFVRSHSESLRSRMSMLESDHAELSASERAQLKESLEIASLINLPWIVSAFEASSPTHYDASNPALRHLRERVWRNDSGVLAKLMQRCTLMHVFPDVIAGITPLVDVSVAFGHGSGYTDHSSDGGDVLAGVFVEPKDTVDPPTVSVNVFHQDVKLYTLALVDPDQPDEPTQSYKTSLLALKTDIALSATTDPIVDLSTNMAVDYIPPHPQQGTQYHRYTTVLFEQSTRSADDASLHARHDFDVAAFAQRRALTPAGIHFWRAKWTPQSAHAISTIYATVLNTQEPRYTSPPSLDRVRKQLPDTASKWFA</sequence>
<dbReference type="InterPro" id="IPR035810">
    <property type="entry name" value="PEBP_euk"/>
</dbReference>
<dbReference type="STRING" id="237631.A0A0D1DYQ4"/>
<accession>A0A0D1DYQ4</accession>
<dbReference type="CDD" id="cd00866">
    <property type="entry name" value="PEBP_euk"/>
    <property type="match status" value="1"/>
</dbReference>
<dbReference type="Pfam" id="PF01161">
    <property type="entry name" value="PBP"/>
    <property type="match status" value="1"/>
</dbReference>
<dbReference type="PANTHER" id="PTHR11362">
    <property type="entry name" value="PHOSPHATIDYLETHANOLAMINE-BINDING PROTEIN"/>
    <property type="match status" value="1"/>
</dbReference>
<reference evidence="2 3" key="1">
    <citation type="journal article" date="2006" name="Nature">
        <title>Insights from the genome of the biotrophic fungal plant pathogen Ustilago maydis.</title>
        <authorList>
            <person name="Kamper J."/>
            <person name="Kahmann R."/>
            <person name="Bolker M."/>
            <person name="Ma L.J."/>
            <person name="Brefort T."/>
            <person name="Saville B.J."/>
            <person name="Banuett F."/>
            <person name="Kronstad J.W."/>
            <person name="Gold S.E."/>
            <person name="Muller O."/>
            <person name="Perlin M.H."/>
            <person name="Wosten H.A."/>
            <person name="de Vries R."/>
            <person name="Ruiz-Herrera J."/>
            <person name="Reynaga-Pena C.G."/>
            <person name="Snetselaar K."/>
            <person name="McCann M."/>
            <person name="Perez-Martin J."/>
            <person name="Feldbrugge M."/>
            <person name="Basse C.W."/>
            <person name="Steinberg G."/>
            <person name="Ibeas J.I."/>
            <person name="Holloman W."/>
            <person name="Guzman P."/>
            <person name="Farman M."/>
            <person name="Stajich J.E."/>
            <person name="Sentandreu R."/>
            <person name="Gonzalez-Prieto J.M."/>
            <person name="Kennell J.C."/>
            <person name="Molina L."/>
            <person name="Schirawski J."/>
            <person name="Mendoza-Mendoza A."/>
            <person name="Greilinger D."/>
            <person name="Munch K."/>
            <person name="Rossel N."/>
            <person name="Scherer M."/>
            <person name="Vranes M."/>
            <person name="Ladendorf O."/>
            <person name="Vincon V."/>
            <person name="Fuchs U."/>
            <person name="Sandrock B."/>
            <person name="Meng S."/>
            <person name="Ho E.C."/>
            <person name="Cahill M.J."/>
            <person name="Boyce K.J."/>
            <person name="Klose J."/>
            <person name="Klosterman S.J."/>
            <person name="Deelstra H.J."/>
            <person name="Ortiz-Castellanos L."/>
            <person name="Li W."/>
            <person name="Sanchez-Alonso P."/>
            <person name="Schreier P.H."/>
            <person name="Hauser-Hahn I."/>
            <person name="Vaupel M."/>
            <person name="Koopmann E."/>
            <person name="Friedrich G."/>
            <person name="Voss H."/>
            <person name="Schluter T."/>
            <person name="Margolis J."/>
            <person name="Platt D."/>
            <person name="Swimmer C."/>
            <person name="Gnirke A."/>
            <person name="Chen F."/>
            <person name="Vysotskaia V."/>
            <person name="Mannhaupt G."/>
            <person name="Guldener U."/>
            <person name="Munsterkotter M."/>
            <person name="Haase D."/>
            <person name="Oesterheld M."/>
            <person name="Mewes H.W."/>
            <person name="Mauceli E.W."/>
            <person name="DeCaprio D."/>
            <person name="Wade C.M."/>
            <person name="Butler J."/>
            <person name="Young S."/>
            <person name="Jaffe D.B."/>
            <person name="Calvo S."/>
            <person name="Nusbaum C."/>
            <person name="Galagan J."/>
            <person name="Birren B.W."/>
        </authorList>
    </citation>
    <scope>NUCLEOTIDE SEQUENCE [LARGE SCALE GENOMIC DNA]</scope>
    <source>
        <strain evidence="3">DSM 14603 / FGSC 9021 / UM521</strain>
    </source>
</reference>
<organism evidence="2 3">
    <name type="scientific">Mycosarcoma maydis</name>
    <name type="common">Corn smut fungus</name>
    <name type="synonym">Ustilago maydis</name>
    <dbReference type="NCBI Taxonomy" id="5270"/>
    <lineage>
        <taxon>Eukaryota</taxon>
        <taxon>Fungi</taxon>
        <taxon>Dikarya</taxon>
        <taxon>Basidiomycota</taxon>
        <taxon>Ustilaginomycotina</taxon>
        <taxon>Ustilaginomycetes</taxon>
        <taxon>Ustilaginales</taxon>
        <taxon>Ustilaginaceae</taxon>
        <taxon>Mycosarcoma</taxon>
    </lineage>
</organism>
<name>A0A0D1DYQ4_MYCMD</name>
<dbReference type="SUPFAM" id="SSF49777">
    <property type="entry name" value="PEBP-like"/>
    <property type="match status" value="1"/>
</dbReference>
<feature type="region of interest" description="Disordered" evidence="1">
    <location>
        <begin position="24"/>
        <end position="46"/>
    </location>
</feature>
<dbReference type="KEGG" id="uma:UMAG_03337"/>
<dbReference type="Gene3D" id="1.20.58.1180">
    <property type="match status" value="1"/>
</dbReference>
<dbReference type="eggNOG" id="KOG3346">
    <property type="taxonomic scope" value="Eukaryota"/>
</dbReference>
<gene>
    <name evidence="2" type="ORF">UMAG_03337</name>
</gene>
<dbReference type="OMA" id="FRTQWDE"/>
<dbReference type="InterPro" id="IPR036610">
    <property type="entry name" value="PEBP-like_sf"/>
</dbReference>
<proteinExistence type="predicted"/>
<protein>
    <submittedName>
        <fullName evidence="2">Uncharacterized protein</fullName>
    </submittedName>
</protein>
<dbReference type="FunCoup" id="A0A0D1DYQ4">
    <property type="interactions" value="11"/>
</dbReference>
<dbReference type="VEuPathDB" id="FungiDB:UMAG_03337"/>
<dbReference type="Gene3D" id="3.90.280.10">
    <property type="entry name" value="PEBP-like"/>
    <property type="match status" value="1"/>
</dbReference>
<evidence type="ECO:0000256" key="1">
    <source>
        <dbReference type="SAM" id="MobiDB-lite"/>
    </source>
</evidence>